<dbReference type="GO" id="GO:0046872">
    <property type="term" value="F:metal ion binding"/>
    <property type="evidence" value="ECO:0007669"/>
    <property type="project" value="UniProtKB-KW"/>
</dbReference>
<accession>A0A840VPT9</accession>
<evidence type="ECO:0000256" key="4">
    <source>
        <dbReference type="ARBA" id="ARBA00022729"/>
    </source>
</evidence>
<keyword evidence="3" id="KW-0479">Metal-binding</keyword>
<reference evidence="6 7" key="1">
    <citation type="submission" date="2020-08" db="EMBL/GenBank/DDBJ databases">
        <title>Genomic Encyclopedia of Type Strains, Phase IV (KMG-IV): sequencing the most valuable type-strain genomes for metagenomic binning, comparative biology and taxonomic classification.</title>
        <authorList>
            <person name="Goeker M."/>
        </authorList>
    </citation>
    <scope>NUCLEOTIDE SEQUENCE [LARGE SCALE GENOMIC DNA]</scope>
    <source>
        <strain evidence="6 7">DSM 27026</strain>
    </source>
</reference>
<name>A0A840VPT9_9PROT</name>
<keyword evidence="7" id="KW-1185">Reference proteome</keyword>
<keyword evidence="4 5" id="KW-0732">Signal</keyword>
<sequence>MRWGMLASAAALVLGAGAAQAQPVLHAVGIENEYADVMSQIGGPYVRVSAIVTDPNTDPHEFEISPQVAGELASADVVVENGLGYDGWADKLLSGTHATVISAQRVRNLPNSTPNPHLWYDPATMPAVAKAVADAFATKDPAHAAYYQGQVTVFDASLKPWLDELAQVKAHYAGTPVAVSEPVADYLLQAAGMKILTPFTLEEAAMNGTDPAPQDVSTQQDLLVSRKVAVYVFNQQVQDTLSDSFRALAQQSNLRVLGVYETMPKRAKSYQNWMLGETKTLAEDLAAGGQ</sequence>
<dbReference type="GO" id="GO:0030313">
    <property type="term" value="C:cell envelope"/>
    <property type="evidence" value="ECO:0007669"/>
    <property type="project" value="UniProtKB-SubCell"/>
</dbReference>
<dbReference type="GO" id="GO:0030001">
    <property type="term" value="P:metal ion transport"/>
    <property type="evidence" value="ECO:0007669"/>
    <property type="project" value="InterPro"/>
</dbReference>
<protein>
    <submittedName>
        <fullName evidence="6">Zinc/manganese transport system substrate-binding protein</fullName>
    </submittedName>
</protein>
<feature type="chain" id="PRO_5032532968" evidence="5">
    <location>
        <begin position="22"/>
        <end position="290"/>
    </location>
</feature>
<dbReference type="SUPFAM" id="SSF53807">
    <property type="entry name" value="Helical backbone' metal receptor"/>
    <property type="match status" value="1"/>
</dbReference>
<dbReference type="Pfam" id="PF01297">
    <property type="entry name" value="ZnuA"/>
    <property type="match status" value="1"/>
</dbReference>
<gene>
    <name evidence="6" type="ORF">HNP71_002399</name>
</gene>
<keyword evidence="2" id="KW-0813">Transport</keyword>
<dbReference type="RefSeq" id="WP_183267144.1">
    <property type="nucleotide sequence ID" value="NZ_JACHFJ010000012.1"/>
</dbReference>
<evidence type="ECO:0000313" key="6">
    <source>
        <dbReference type="EMBL" id="MBB5374129.1"/>
    </source>
</evidence>
<evidence type="ECO:0000313" key="7">
    <source>
        <dbReference type="Proteomes" id="UP000553706"/>
    </source>
</evidence>
<dbReference type="Proteomes" id="UP000553706">
    <property type="component" value="Unassembled WGS sequence"/>
</dbReference>
<dbReference type="PANTHER" id="PTHR42953">
    <property type="entry name" value="HIGH-AFFINITY ZINC UPTAKE SYSTEM PROTEIN ZNUA-RELATED"/>
    <property type="match status" value="1"/>
</dbReference>
<feature type="signal peptide" evidence="5">
    <location>
        <begin position="1"/>
        <end position="21"/>
    </location>
</feature>
<dbReference type="Gene3D" id="3.40.50.1980">
    <property type="entry name" value="Nitrogenase molybdenum iron protein domain"/>
    <property type="match status" value="2"/>
</dbReference>
<dbReference type="EMBL" id="JACHFJ010000012">
    <property type="protein sequence ID" value="MBB5374129.1"/>
    <property type="molecule type" value="Genomic_DNA"/>
</dbReference>
<organism evidence="6 7">
    <name type="scientific">Acidocella aromatica</name>
    <dbReference type="NCBI Taxonomy" id="1303579"/>
    <lineage>
        <taxon>Bacteria</taxon>
        <taxon>Pseudomonadati</taxon>
        <taxon>Pseudomonadota</taxon>
        <taxon>Alphaproteobacteria</taxon>
        <taxon>Acetobacterales</taxon>
        <taxon>Acidocellaceae</taxon>
        <taxon>Acidocella</taxon>
    </lineage>
</organism>
<dbReference type="PANTHER" id="PTHR42953:SF1">
    <property type="entry name" value="METAL-BINDING PROTEIN HI_0362-RELATED"/>
    <property type="match status" value="1"/>
</dbReference>
<evidence type="ECO:0000256" key="3">
    <source>
        <dbReference type="ARBA" id="ARBA00022723"/>
    </source>
</evidence>
<evidence type="ECO:0000256" key="2">
    <source>
        <dbReference type="ARBA" id="ARBA00022448"/>
    </source>
</evidence>
<dbReference type="AlphaFoldDB" id="A0A840VPT9"/>
<comment type="subcellular location">
    <subcellularLocation>
        <location evidence="1">Cell envelope</location>
    </subcellularLocation>
</comment>
<evidence type="ECO:0000256" key="1">
    <source>
        <dbReference type="ARBA" id="ARBA00004196"/>
    </source>
</evidence>
<dbReference type="InterPro" id="IPR050492">
    <property type="entry name" value="Bact_metal-bind_prot9"/>
</dbReference>
<dbReference type="InterPro" id="IPR006127">
    <property type="entry name" value="ZnuA-like"/>
</dbReference>
<evidence type="ECO:0000256" key="5">
    <source>
        <dbReference type="SAM" id="SignalP"/>
    </source>
</evidence>
<proteinExistence type="predicted"/>
<comment type="caution">
    <text evidence="6">The sequence shown here is derived from an EMBL/GenBank/DDBJ whole genome shotgun (WGS) entry which is preliminary data.</text>
</comment>